<dbReference type="SMART" id="SM00223">
    <property type="entry name" value="APPLE"/>
    <property type="match status" value="1"/>
</dbReference>
<evidence type="ECO:0000313" key="29">
    <source>
        <dbReference type="EMBL" id="CDW20559.1"/>
    </source>
</evidence>
<feature type="domain" description="EGF-like" evidence="27">
    <location>
        <begin position="4575"/>
        <end position="4605"/>
    </location>
</feature>
<feature type="disulfide bond" evidence="21">
    <location>
        <begin position="4036"/>
        <end position="4048"/>
    </location>
</feature>
<feature type="disulfide bond" evidence="21">
    <location>
        <begin position="1433"/>
        <end position="1451"/>
    </location>
</feature>
<feature type="disulfide bond" evidence="21">
    <location>
        <begin position="4085"/>
        <end position="4103"/>
    </location>
</feature>
<dbReference type="InterPro" id="IPR036055">
    <property type="entry name" value="LDL_receptor-like_sf"/>
</dbReference>
<feature type="disulfide bond" evidence="21">
    <location>
        <begin position="378"/>
        <end position="396"/>
    </location>
</feature>
<feature type="disulfide bond" evidence="21">
    <location>
        <begin position="1426"/>
        <end position="1438"/>
    </location>
</feature>
<feature type="disulfide bond" evidence="21">
    <location>
        <begin position="3827"/>
        <end position="3839"/>
    </location>
</feature>
<feature type="disulfide bond" evidence="21">
    <location>
        <begin position="4140"/>
        <end position="4155"/>
    </location>
</feature>
<feature type="repeat" description="LDL-receptor class B" evidence="22">
    <location>
        <begin position="902"/>
        <end position="944"/>
    </location>
</feature>
<feature type="disulfide bond" evidence="21">
    <location>
        <begin position="3094"/>
        <end position="3112"/>
    </location>
</feature>
<feature type="disulfide bond" evidence="21">
    <location>
        <begin position="3231"/>
        <end position="3249"/>
    </location>
</feature>
<evidence type="ECO:0000256" key="3">
    <source>
        <dbReference type="ARBA" id="ARBA00022475"/>
    </source>
</evidence>
<feature type="repeat" description="LDL-receptor class B" evidence="22">
    <location>
        <begin position="2740"/>
        <end position="2781"/>
    </location>
</feature>
<dbReference type="GO" id="GO:0031904">
    <property type="term" value="C:endosome lumen"/>
    <property type="evidence" value="ECO:0007669"/>
    <property type="project" value="UniProtKB-SubCell"/>
</dbReference>
<feature type="repeat" description="LDL-receptor class B" evidence="22">
    <location>
        <begin position="1032"/>
        <end position="1074"/>
    </location>
</feature>
<feature type="disulfide bond" evidence="21">
    <location>
        <begin position="2882"/>
        <end position="2900"/>
    </location>
</feature>
<evidence type="ECO:0000256" key="2">
    <source>
        <dbReference type="ARBA" id="ARBA00009939"/>
    </source>
</evidence>
<dbReference type="Pfam" id="PF24468">
    <property type="entry name" value="EGF_LRP2"/>
    <property type="match status" value="1"/>
</dbReference>
<feature type="disulfide bond" evidence="21">
    <location>
        <begin position="3051"/>
        <end position="3069"/>
    </location>
</feature>
<evidence type="ECO:0000256" key="19">
    <source>
        <dbReference type="ARBA" id="ARBA00046273"/>
    </source>
</evidence>
<keyword evidence="7 25" id="KW-0812">Transmembrane</keyword>
<evidence type="ECO:0000256" key="21">
    <source>
        <dbReference type="PROSITE-ProRule" id="PRU00124"/>
    </source>
</evidence>
<dbReference type="SUPFAM" id="SSF57424">
    <property type="entry name" value="LDL receptor-like module"/>
    <property type="match status" value="33"/>
</dbReference>
<feature type="disulfide bond" evidence="21">
    <location>
        <begin position="3954"/>
        <end position="3966"/>
    </location>
</feature>
<feature type="compositionally biased region" description="Low complexity" evidence="24">
    <location>
        <begin position="103"/>
        <end position="113"/>
    </location>
</feature>
<feature type="disulfide bond" evidence="21">
    <location>
        <begin position="3993"/>
        <end position="4005"/>
    </location>
</feature>
<feature type="repeat" description="LDL-receptor class B" evidence="22">
    <location>
        <begin position="1633"/>
        <end position="1675"/>
    </location>
</feature>
<dbReference type="SUPFAM" id="SSF57196">
    <property type="entry name" value="EGF/Laminin"/>
    <property type="match status" value="2"/>
</dbReference>
<feature type="disulfide bond" evidence="21">
    <location>
        <begin position="3044"/>
        <end position="3056"/>
    </location>
</feature>
<feature type="disulfide bond" evidence="21">
    <location>
        <begin position="4128"/>
        <end position="4146"/>
    </location>
</feature>
<keyword evidence="17" id="KW-0325">Glycoprotein</keyword>
<feature type="disulfide bond" evidence="20">
    <location>
        <begin position="4595"/>
        <end position="4604"/>
    </location>
</feature>
<comment type="similarity">
    <text evidence="2">Belongs to the LDLR family.</text>
</comment>
<accession>A0A0K2T3A7</accession>
<dbReference type="FunFam" id="2.10.25.10:FF:000009">
    <property type="entry name" value="Low-density lipoprotein receptor isoform 1"/>
    <property type="match status" value="3"/>
</dbReference>
<feature type="disulfide bond" evidence="21">
    <location>
        <begin position="272"/>
        <end position="287"/>
    </location>
</feature>
<feature type="disulfide bond" evidence="21">
    <location>
        <begin position="299"/>
        <end position="317"/>
    </location>
</feature>
<dbReference type="PROSITE" id="PS51120">
    <property type="entry name" value="LDLRB"/>
    <property type="match status" value="13"/>
</dbReference>
<protein>
    <recommendedName>
        <fullName evidence="30">Low-density lipoprotein receptor-related protein 2</fullName>
    </recommendedName>
</protein>
<feature type="disulfide bond" evidence="21">
    <location>
        <begin position="351"/>
        <end position="366"/>
    </location>
</feature>
<feature type="disulfide bond" evidence="21">
    <location>
        <begin position="2962"/>
        <end position="2980"/>
    </location>
</feature>
<dbReference type="SMART" id="SM00179">
    <property type="entry name" value="EGF_CA"/>
    <property type="match status" value="7"/>
</dbReference>
<evidence type="ECO:0000256" key="13">
    <source>
        <dbReference type="ARBA" id="ARBA00023136"/>
    </source>
</evidence>
<dbReference type="SUPFAM" id="SSF63825">
    <property type="entry name" value="YWTD domain"/>
    <property type="match status" value="8"/>
</dbReference>
<dbReference type="FunFam" id="2.120.10.30:FF:000035">
    <property type="entry name" value="Low-density lipoprotein receptor-related protein 2"/>
    <property type="match status" value="1"/>
</dbReference>
<dbReference type="InterPro" id="IPR026823">
    <property type="entry name" value="cEGF"/>
</dbReference>
<keyword evidence="9" id="KW-0677">Repeat</keyword>
<dbReference type="PROSITE" id="PS00022">
    <property type="entry name" value="EGF_1"/>
    <property type="match status" value="1"/>
</dbReference>
<feature type="region of interest" description="Disordered" evidence="24">
    <location>
        <begin position="4765"/>
        <end position="4808"/>
    </location>
</feature>
<dbReference type="SMART" id="SM00192">
    <property type="entry name" value="LDLa"/>
    <property type="match status" value="35"/>
</dbReference>
<feature type="disulfide bond" evidence="21">
    <location>
        <begin position="3747"/>
        <end position="3759"/>
    </location>
</feature>
<feature type="signal peptide" evidence="26">
    <location>
        <begin position="1"/>
        <end position="20"/>
    </location>
</feature>
<feature type="repeat" description="LDL-receptor class B" evidence="22">
    <location>
        <begin position="4350"/>
        <end position="4397"/>
    </location>
</feature>
<organism evidence="29">
    <name type="scientific">Lepeophtheirus salmonis</name>
    <name type="common">Salmon louse</name>
    <name type="synonym">Caligus salmonis</name>
    <dbReference type="NCBI Taxonomy" id="72036"/>
    <lineage>
        <taxon>Eukaryota</taxon>
        <taxon>Metazoa</taxon>
        <taxon>Ecdysozoa</taxon>
        <taxon>Arthropoda</taxon>
        <taxon>Crustacea</taxon>
        <taxon>Multicrustacea</taxon>
        <taxon>Hexanauplia</taxon>
        <taxon>Copepoda</taxon>
        <taxon>Siphonostomatoida</taxon>
        <taxon>Caligidae</taxon>
        <taxon>Lepeophtheirus</taxon>
    </lineage>
</organism>
<dbReference type="SUPFAM" id="SSF57414">
    <property type="entry name" value="Hairpin loop containing domain-like"/>
    <property type="match status" value="1"/>
</dbReference>
<dbReference type="InterPro" id="IPR000033">
    <property type="entry name" value="LDLR_classB_rpt"/>
</dbReference>
<dbReference type="InterPro" id="IPR018097">
    <property type="entry name" value="EGF_Ca-bd_CS"/>
</dbReference>
<dbReference type="Gene3D" id="2.10.25.10">
    <property type="entry name" value="Laminin"/>
    <property type="match status" value="6"/>
</dbReference>
<keyword evidence="10" id="KW-0967">Endosome</keyword>
<keyword evidence="16" id="KW-0168">Coated pit</keyword>
<dbReference type="SMART" id="SM00135">
    <property type="entry name" value="LY"/>
    <property type="match status" value="39"/>
</dbReference>
<evidence type="ECO:0000256" key="14">
    <source>
        <dbReference type="ARBA" id="ARBA00023157"/>
    </source>
</evidence>
<evidence type="ECO:0000256" key="15">
    <source>
        <dbReference type="ARBA" id="ARBA00023170"/>
    </source>
</evidence>
<dbReference type="PROSITE" id="PS01209">
    <property type="entry name" value="LDLRA_1"/>
    <property type="match status" value="19"/>
</dbReference>
<dbReference type="GO" id="GO:0005905">
    <property type="term" value="C:clathrin-coated pit"/>
    <property type="evidence" value="ECO:0007669"/>
    <property type="project" value="UniProtKB-KW"/>
</dbReference>
<dbReference type="Pfam" id="PF12662">
    <property type="entry name" value="cEGF"/>
    <property type="match status" value="1"/>
</dbReference>
<feature type="disulfide bond" evidence="21">
    <location>
        <begin position="1269"/>
        <end position="1287"/>
    </location>
</feature>
<dbReference type="SMART" id="SM00059">
    <property type="entry name" value="FN2"/>
    <property type="match status" value="1"/>
</dbReference>
<keyword evidence="5" id="KW-0597">Phosphoprotein</keyword>
<dbReference type="PRINTS" id="PR00261">
    <property type="entry name" value="LDLRECEPTOR"/>
</dbReference>
<dbReference type="InterPro" id="IPR009030">
    <property type="entry name" value="Growth_fac_rcpt_cys_sf"/>
</dbReference>
<feature type="disulfide bond" evidence="21">
    <location>
        <begin position="3181"/>
        <end position="3193"/>
    </location>
</feature>
<dbReference type="OrthoDB" id="21182at2759"/>
<feature type="disulfide bond" evidence="21">
    <location>
        <begin position="1190"/>
        <end position="1208"/>
    </location>
</feature>
<dbReference type="EMBL" id="HACA01003198">
    <property type="protein sequence ID" value="CDW20559.1"/>
    <property type="molecule type" value="Transcribed_RNA"/>
</dbReference>
<dbReference type="InterPro" id="IPR000152">
    <property type="entry name" value="EGF-type_Asp/Asn_hydroxyl_site"/>
</dbReference>
<feature type="repeat" description="LDL-receptor class B" evidence="22">
    <location>
        <begin position="3473"/>
        <end position="3514"/>
    </location>
</feature>
<comment type="caution">
    <text evidence="23">Lacks conserved residue(s) required for the propagation of feature annotation.</text>
</comment>
<dbReference type="InterPro" id="IPR000177">
    <property type="entry name" value="Apple"/>
</dbReference>
<dbReference type="InterPro" id="IPR001881">
    <property type="entry name" value="EGF-like_Ca-bd_dom"/>
</dbReference>
<keyword evidence="14 20" id="KW-1015">Disulfide bond</keyword>
<feature type="disulfide bond" evidence="21">
    <location>
        <begin position="1242"/>
        <end position="1257"/>
    </location>
</feature>
<evidence type="ECO:0000256" key="1">
    <source>
        <dbReference type="ARBA" id="ARBA00004251"/>
    </source>
</evidence>
<reference evidence="29" key="1">
    <citation type="submission" date="2014-05" db="EMBL/GenBank/DDBJ databases">
        <authorList>
            <person name="Chronopoulou M."/>
        </authorList>
    </citation>
    <scope>NUCLEOTIDE SEQUENCE</scope>
    <source>
        <tissue evidence="29">Whole organism</tissue>
    </source>
</reference>
<feature type="disulfide bond" evidence="21">
    <location>
        <begin position="2955"/>
        <end position="2967"/>
    </location>
</feature>
<feature type="disulfide bond" evidence="21">
    <location>
        <begin position="4000"/>
        <end position="4018"/>
    </location>
</feature>
<feature type="disulfide bond" evidence="21">
    <location>
        <begin position="3243"/>
        <end position="3258"/>
    </location>
</feature>
<dbReference type="GO" id="GO:0006508">
    <property type="term" value="P:proteolysis"/>
    <property type="evidence" value="ECO:0007669"/>
    <property type="project" value="InterPro"/>
</dbReference>
<keyword evidence="4 20" id="KW-0245">EGF-like domain</keyword>
<feature type="repeat" description="LDL-receptor class B" evidence="22">
    <location>
        <begin position="2415"/>
        <end position="2456"/>
    </location>
</feature>
<feature type="disulfide bond" evidence="21">
    <location>
        <begin position="2875"/>
        <end position="2887"/>
    </location>
</feature>
<evidence type="ECO:0000259" key="28">
    <source>
        <dbReference type="PROSITE" id="PS51092"/>
    </source>
</evidence>
<feature type="disulfide bond" evidence="21">
    <location>
        <begin position="3973"/>
        <end position="3988"/>
    </location>
</feature>
<evidence type="ECO:0000256" key="16">
    <source>
        <dbReference type="ARBA" id="ARBA00023176"/>
    </source>
</evidence>
<dbReference type="InterPro" id="IPR000742">
    <property type="entry name" value="EGF"/>
</dbReference>
<feature type="disulfide bond" evidence="21">
    <location>
        <begin position="3834"/>
        <end position="3852"/>
    </location>
</feature>
<feature type="disulfide bond" evidence="21">
    <location>
        <begin position="4043"/>
        <end position="4061"/>
    </location>
</feature>
<evidence type="ECO:0000256" key="12">
    <source>
        <dbReference type="ARBA" id="ARBA00022989"/>
    </source>
</evidence>
<dbReference type="CDD" id="cd00054">
    <property type="entry name" value="EGF_CA"/>
    <property type="match status" value="3"/>
</dbReference>
<dbReference type="PROSITE" id="PS01186">
    <property type="entry name" value="EGF_2"/>
    <property type="match status" value="3"/>
</dbReference>
<dbReference type="PROSITE" id="PS01187">
    <property type="entry name" value="EGF_CA"/>
    <property type="match status" value="4"/>
</dbReference>
<evidence type="ECO:0000256" key="8">
    <source>
        <dbReference type="ARBA" id="ARBA00022729"/>
    </source>
</evidence>
<dbReference type="Pfam" id="PF00058">
    <property type="entry name" value="Ldl_recept_b"/>
    <property type="match status" value="5"/>
</dbReference>
<feature type="repeat" description="LDL-receptor class B" evidence="22">
    <location>
        <begin position="1676"/>
        <end position="1718"/>
    </location>
</feature>
<feature type="disulfide bond" evidence="21">
    <location>
        <begin position="311"/>
        <end position="326"/>
    </location>
</feature>
<dbReference type="FunFam" id="4.10.400.10:FF:000002">
    <property type="entry name" value="Low-density lipoprotein receptor-related protein 1"/>
    <property type="match status" value="2"/>
</dbReference>
<evidence type="ECO:0008006" key="30">
    <source>
        <dbReference type="Google" id="ProtNLM"/>
    </source>
</evidence>
<dbReference type="PANTHER" id="PTHR22722:SF14">
    <property type="entry name" value="MEGALIN, ISOFORM A"/>
    <property type="match status" value="1"/>
</dbReference>
<comment type="subcellular location">
    <subcellularLocation>
        <location evidence="1">Cell membrane</location>
        <topology evidence="1">Single-pass type I membrane protein</topology>
    </subcellularLocation>
    <subcellularLocation>
        <location evidence="19">Endosome lumen</location>
    </subcellularLocation>
    <subcellularLocation>
        <location evidence="18">Membrane</location>
        <location evidence="18">Coated pit</location>
    </subcellularLocation>
</comment>
<feature type="disulfide bond" evidence="20">
    <location>
        <begin position="495"/>
        <end position="505"/>
    </location>
</feature>
<feature type="disulfide bond" evidence="21">
    <location>
        <begin position="292"/>
        <end position="304"/>
    </location>
</feature>
<feature type="repeat" description="LDL-receptor class B" evidence="22">
    <location>
        <begin position="1721"/>
        <end position="1764"/>
    </location>
</feature>
<evidence type="ECO:0000256" key="4">
    <source>
        <dbReference type="ARBA" id="ARBA00022536"/>
    </source>
</evidence>
<dbReference type="Pfam" id="PF00057">
    <property type="entry name" value="Ldl_recept_a"/>
    <property type="match status" value="34"/>
</dbReference>
<dbReference type="PROSITE" id="PS51092">
    <property type="entry name" value="FN2_2"/>
    <property type="match status" value="1"/>
</dbReference>
<dbReference type="CDD" id="cd00112">
    <property type="entry name" value="LDLa"/>
    <property type="match status" value="31"/>
</dbReference>
<dbReference type="PROSITE" id="PS50068">
    <property type="entry name" value="LDLRA_2"/>
    <property type="match status" value="35"/>
</dbReference>
<feature type="disulfide bond" evidence="21">
    <location>
        <begin position="2916"/>
        <end position="2928"/>
    </location>
</feature>
<keyword evidence="15" id="KW-0675">Receptor</keyword>
<evidence type="ECO:0000256" key="24">
    <source>
        <dbReference type="SAM" id="MobiDB-lite"/>
    </source>
</evidence>
<evidence type="ECO:0000259" key="27">
    <source>
        <dbReference type="PROSITE" id="PS50026"/>
    </source>
</evidence>
<feature type="disulfide bond" evidence="21">
    <location>
        <begin position="3918"/>
        <end position="3936"/>
    </location>
</feature>
<dbReference type="FunFam" id="4.10.400.10:FF:000045">
    <property type="entry name" value="Low-density lipoprotein receptor-related protein 2"/>
    <property type="match status" value="1"/>
</dbReference>
<evidence type="ECO:0000256" key="10">
    <source>
        <dbReference type="ARBA" id="ARBA00022753"/>
    </source>
</evidence>
<dbReference type="GO" id="GO:0005576">
    <property type="term" value="C:extracellular region"/>
    <property type="evidence" value="ECO:0007669"/>
    <property type="project" value="InterPro"/>
</dbReference>
<dbReference type="FunFam" id="4.10.400.10:FF:000011">
    <property type="entry name" value="Low-density lipoprotein receptor-related protein 1"/>
    <property type="match status" value="1"/>
</dbReference>
<evidence type="ECO:0000256" key="18">
    <source>
        <dbReference type="ARBA" id="ARBA00037878"/>
    </source>
</evidence>
<feature type="compositionally biased region" description="Basic and acidic residues" evidence="24">
    <location>
        <begin position="4780"/>
        <end position="4799"/>
    </location>
</feature>
<dbReference type="InterPro" id="IPR051221">
    <property type="entry name" value="LDLR-related"/>
</dbReference>
<evidence type="ECO:0000256" key="5">
    <source>
        <dbReference type="ARBA" id="ARBA00022553"/>
    </source>
</evidence>
<dbReference type="GO" id="GO:0005509">
    <property type="term" value="F:calcium ion binding"/>
    <property type="evidence" value="ECO:0007669"/>
    <property type="project" value="InterPro"/>
</dbReference>
<dbReference type="SUPFAM" id="SSF57440">
    <property type="entry name" value="Kringle-like"/>
    <property type="match status" value="1"/>
</dbReference>
<feature type="disulfide bond" evidence="21">
    <location>
        <begin position="1362"/>
        <end position="1377"/>
    </location>
</feature>
<dbReference type="FunFam" id="4.10.400.10:FF:000005">
    <property type="entry name" value="low-density lipoprotein receptor-related protein 1B"/>
    <property type="match status" value="1"/>
</dbReference>
<feature type="disulfide bond" evidence="21">
    <location>
        <begin position="4012"/>
        <end position="4027"/>
    </location>
</feature>
<evidence type="ECO:0000256" key="17">
    <source>
        <dbReference type="ARBA" id="ARBA00023180"/>
    </source>
</evidence>
<feature type="repeat" description="LDL-receptor class B" evidence="22">
    <location>
        <begin position="1765"/>
        <end position="1809"/>
    </location>
</feature>
<dbReference type="PANTHER" id="PTHR22722">
    <property type="entry name" value="LOW-DENSITY LIPOPROTEIN RECEPTOR-RELATED PROTEIN 2-RELATED"/>
    <property type="match status" value="1"/>
</dbReference>
<dbReference type="FunFam" id="4.10.400.10:FF:000034">
    <property type="entry name" value="Low-density lipoprotein receptor-related protein 2"/>
    <property type="match status" value="2"/>
</dbReference>
<dbReference type="PROSITE" id="PS00010">
    <property type="entry name" value="ASX_HYDROXYL"/>
    <property type="match status" value="3"/>
</dbReference>
<feature type="disulfide bond" evidence="21">
    <location>
        <begin position="1322"/>
        <end position="1337"/>
    </location>
</feature>
<evidence type="ECO:0000256" key="11">
    <source>
        <dbReference type="ARBA" id="ARBA00022837"/>
    </source>
</evidence>
<proteinExistence type="inferred from homology"/>
<dbReference type="InterPro" id="IPR023415">
    <property type="entry name" value="LDLR_class-A_CS"/>
</dbReference>
<feature type="disulfide bond" evidence="21">
    <location>
        <begin position="371"/>
        <end position="383"/>
    </location>
</feature>
<dbReference type="InterPro" id="IPR013806">
    <property type="entry name" value="Kringle-like"/>
</dbReference>
<feature type="repeat" description="LDL-receptor class B" evidence="22">
    <location>
        <begin position="2371"/>
        <end position="2414"/>
    </location>
</feature>
<dbReference type="FunFam" id="4.10.400.10:FF:000230">
    <property type="entry name" value="Low-density lipoprotein RecePtor related"/>
    <property type="match status" value="1"/>
</dbReference>
<dbReference type="InterPro" id="IPR000562">
    <property type="entry name" value="FN_type2_dom"/>
</dbReference>
<dbReference type="SMART" id="SM00181">
    <property type="entry name" value="EGF"/>
    <property type="match status" value="22"/>
</dbReference>
<feature type="disulfide bond" evidence="21">
    <location>
        <begin position="1230"/>
        <end position="1248"/>
    </location>
</feature>
<evidence type="ECO:0000256" key="26">
    <source>
        <dbReference type="SAM" id="SignalP"/>
    </source>
</evidence>
<evidence type="ECO:0000256" key="6">
    <source>
        <dbReference type="ARBA" id="ARBA00022583"/>
    </source>
</evidence>
<feature type="disulfide bond" evidence="21">
    <location>
        <begin position="3188"/>
        <end position="3206"/>
    </location>
</feature>
<evidence type="ECO:0000256" key="25">
    <source>
        <dbReference type="SAM" id="Phobius"/>
    </source>
</evidence>
<feature type="domain" description="EGF-like" evidence="27">
    <location>
        <begin position="491"/>
        <end position="528"/>
    </location>
</feature>
<dbReference type="FunFam" id="2.120.10.30:FF:000241">
    <property type="entry name" value="Low-density lipoprotein receptor-related protein 6"/>
    <property type="match status" value="6"/>
</dbReference>
<dbReference type="GO" id="GO:0005886">
    <property type="term" value="C:plasma membrane"/>
    <property type="evidence" value="ECO:0007669"/>
    <property type="project" value="UniProtKB-SubCell"/>
</dbReference>
<evidence type="ECO:0000256" key="7">
    <source>
        <dbReference type="ARBA" id="ARBA00022692"/>
    </source>
</evidence>
<dbReference type="InterPro" id="IPR002172">
    <property type="entry name" value="LDrepeatLR_classA_rpt"/>
</dbReference>
<dbReference type="InterPro" id="IPR011042">
    <property type="entry name" value="6-blade_b-propeller_TolB-like"/>
</dbReference>
<keyword evidence="12 25" id="KW-1133">Transmembrane helix</keyword>
<dbReference type="Pfam" id="PF14670">
    <property type="entry name" value="FXa_inhibition"/>
    <property type="match status" value="1"/>
</dbReference>
<dbReference type="GO" id="GO:0043235">
    <property type="term" value="C:receptor complex"/>
    <property type="evidence" value="ECO:0007669"/>
    <property type="project" value="TreeGrafter"/>
</dbReference>
<dbReference type="FunFam" id="4.10.400.10:FF:000189">
    <property type="entry name" value="low-density lipoprotein receptor 1"/>
    <property type="match status" value="1"/>
</dbReference>
<feature type="disulfide bond" evidence="21">
    <location>
        <begin position="3961"/>
        <end position="3979"/>
    </location>
</feature>
<keyword evidence="11" id="KW-0106">Calcium</keyword>
<feature type="repeat" description="LDL-receptor class B" evidence="22">
    <location>
        <begin position="4398"/>
        <end position="4441"/>
    </location>
</feature>
<feature type="disulfide bond" evidence="21">
    <location>
        <begin position="1262"/>
        <end position="1274"/>
    </location>
</feature>
<feature type="disulfide bond" evidence="21">
    <location>
        <begin position="1223"/>
        <end position="1235"/>
    </location>
</feature>
<dbReference type="Gene3D" id="4.10.400.10">
    <property type="entry name" value="Low-density Lipoprotein Receptor"/>
    <property type="match status" value="35"/>
</dbReference>
<feature type="disulfide bond" evidence="21">
    <location>
        <begin position="390"/>
        <end position="405"/>
    </location>
</feature>
<dbReference type="SUPFAM" id="SSF57184">
    <property type="entry name" value="Growth factor receptor domain"/>
    <property type="match status" value="3"/>
</dbReference>
<feature type="transmembrane region" description="Helical" evidence="25">
    <location>
        <begin position="4623"/>
        <end position="4644"/>
    </location>
</feature>
<sequence>MLAIFVLALSFVCLESSVRGDSGGVCVTTSGATVGKPCIFPFQFNGVIHTQCTWDQAHLTEHKPWCSTQVNENGHHIGGQGKWGNCGPNCPIPPDDREDEKVSSPPSSPTTLPEKPCFEDNTAYFGNNYRIGSENPQKSRLACQESCANHPECLFWTWGKGGKTGPCYLKTARMNVQHNVSHYVSGSKNCLLPEAEEDEFGIAKKDKCNNDQFECGTSGNCIPERWKCDYHRDCDGGEDEYDCPPPSCDAGQFSCAAYKFNHTFCISPYFRCDKFPDCHDKSDEQGCEYRVCQKDDHHCGNGFCVPNEKKCDGYHNCRDKSDEEDCPGTSCDLEEFRCASGEKCIAQYQKCNHREECEDGSDEKDCNFPPCHSGQFRCQNHLCIPARWRCDGYRDCTDGTDEFNCTAIACPENKFNCPKGDSDLSPKCIDKSKLCDGHADCDDGADERTACSKSLCDSLFCEFDCKSSLEGGICSCPSGRQLANDTKTCIDLNECEEWGYCDQKCTNSFGTYSCSCADGYERRDSNCVAKATYPKMSLFAEHVDDMIYQFDQNGKEIKKVTNASDASDIDFNWRRKRLFFTDTEKRKVYNVHANPSHLGKDSFGVIYALPGAWSPVAVAVDWITDNVYVVDALGQKIDVFDIGSSHNAIVLSSNLTSPVDIALDPTVGYMFITDNQRVVRAHMDGSFLKPLVEDAVYRASAIALDIESKRVFWSDILLDYIETVDYEGNNRHNIIRGISNVQTPSRMTLFERKIYWIDSSKLAIISVDKFKGKESIKPVTPLTKDGKDPKGIVAYHELLQPSADNPCKAGSCAHLCIITARSENEDSSFSKDLGYKCACNVGYRLVHNRRCERVTEFLMYSQQKFIKGKILNPDVSSFTDAIQPIVSRSARFVGLDFDFYEGYIYYSDVILDVIYKVKIQGTERENVLASQNEGVEGLAIDWASRNLYYIDSRKGTLNILSTVNTTYRRTLLKDLKRPRAIVVHPNKGYIFFSEWDRPANISRANSDGTDVHVFENVLLGWPNGLSMDYEKDRLYWCDALLDHIQHADLNGKDVRTISSRLIRHPFSLVVYGDKLFVTDWRLDAIIEMNRSDGSEEKIIEKVEESNRLYGIKIYSKSAQKIIEGHPCHKNKGGCSKLCFPIPDNTTDVGISARCGCPYGEKLNSDGRTCKSDPGTEPPVPACKHSWDFTCDNQRCIPKTWVCDGDDDCLDNSDENQNCTAPTCSENDFQCGNGRCIPKGYFCDGDKDCDDFSDERGCQNVTCESNQFSCTNGRCIPMTWKCDGENDCGDSSDEGDFCAEKTCAYFQFSCASSGHCIPQSWVCDGDNDCFDNADEEGCPPITCSASQFKCNNQKQCIHESYKCDGIPDCEDASDELGCPSIAPDQCADQQFKCKTSGICIPIRWHCDGTSDCGDGSDEPTTCGKIDCQENYFKCKNSKCVYKSFVCDGEDDCDGDGSDESLEHACKAPEFVCPSGSWKCPGISDHCVPIDKICDDHFDCPNGADEGPGCDANECSNSRSVCSNECKETPFGPLCICPKGEVLNGTECMDLDECATPGVCSQGCKNIKKSYICSCVDGYELEGKHKCKALNHSEATLVISNRRSILTADISQRSVERIPVSVKNVVATTSDMHNKVIYWSDMETKQIMRLKAGGNEPEVLINSGLSLVEGLAFDWVARNIYWLDSKLNIIEVCHEDKLHRMILVNQNISQPRGLSIDPSEDARWMFWTDWGEYPRIERVGMDGTHRSIIISTKIYWPNGLALDIPTKRIYFADSKLDFIDFCNYDGSGRQQVIANNHYLLHPHSLTVFEDQIYWTDRQLNRVMQARKFRGQNESVVSHLVSQPLSIHVHHPVLQPQMRNPCEESRCEQLCLLAPKIANPLGFTCKCRPGFRRGDDGSCIEKDNPFLMVIKENQIVDLSLMPEDKSIGYFTPVVDIKYGVSVDYDIKNQEIFWVETEMGDQTNGTLYRTKLGGGEKIDFFDQVDTGIVGAPYCIAFDWVGRNLYIGNRMASEISLVRVDGKLKYRMLILDNDGREESVADPISIVVHPGSGKLFWLDVGGPGIPSKIGSVYMDGSEPKIIVKDIRSPEYLAIDLQKEILYYSSSDNPKIESCNFDGSNGQVIVSSKKNHPIAKATGIAVMDRRLYYLDPLYEKVVRVDVTDGSNEQILIENEANLRTLNIFQKRQRSATHPCLSNRGGCEHICIPFVKNQRKCGCSIGYIQGESETDCVPFDSFIVISQLQSARGFNIKQNKEAMVPITGKGHNILHMDYLIDNDSPKGNKWIYWVDNEIDGFRGIYRIRPDGTQLSHIIEEGIGKSGIRGIAIDWIAKNLYFTNVFPHETYIEVCWLDGKHRKVIYKSTTDNPRMLAVNPVKRYLYWIDYGQYPMIARSWLDGSHRKPIVTTQISDPRDLTIDMATHDVYWVDSRKDAIFKVSANGGNRQVIRRNLPSPKGLALLKSDIYWVDRNLGNIYRASKLHNQVAAPSIVKTQLEKLRDIMIVDSTNQPSASDNPCQRLGNGNCEQLCFSYPMEEESGSQGSGGRKCACATGELINEWKCSTPKSYLVYSTRTEIQSENIPKGDSVNANSAKPFIPVQNMTNVVGVDFDYQQNRLYFTQIAPLARIAWLDAKNPTSSGINVILETKINPEGIAFDWVHKKIYWTDSRNNSIYVMNPDGSQIVDIARVDRPRAIVVHPCKGLMFFTDWGRFGESGKIYKSTMAGTLREAIVKNNLTQPSGLAIDYNEDMLYFTDAVREVIERVTINGTRRTVLVSATIYPFAITVDDSYIYWTDLQLRGVYRAEKHTGGNMKEIIKRLENSPRDIQIYAPERQNCTVNVCTINNGGCSESCHPGPNGTAICRCFNGGKSVNENKMCVNSTYNCEGDKFTCANGKCVSRLWACDGDDDCGDNSDESENYCSYHTCKPSEFRCGNGRCIFETWRCDHEDDCGDRSDEEECDYPKCAEGEFTCENYRCIPNNQVCNGKNDCKDSSISDEDIQLCKDKKKDISCNVDQLICNSTTICVQHYWLCDGDDDCGDNSDESPVHCAARTCPPNTFRCPDQRCIPATWYCDGEKDCEDGSDEPEDACNAEDRTCFGDLFTCDNGNCIPKIYVCDGDNDCNDNSDESPERECSKRTCDTEEEFECKKNIAWNRSGCIPKRYVCDGEADCVDGADESLEHANCTRPKRECSDTEFRCDTGKCINLKWKCDHANDCDDGSDEPKECKDHYRTCNPETEFTCQNSKCINQNYRCDDEDDCGDNSDEFHCDKASIACPEGHFKCQRSKECIPYEKVCDKVSDCTDNTDEPLHCNKNECDMIEDNQCGHYCVDTKESYRCECKDGYKLMPDGKACKDIDECIETPGVCSQRCINRIGSYVCKCDTYYYQKENNICKRKDGIKPWLLFANKYYLRNMSLDDSTHNIIHNSLKNVISIDYHYEKQLLFFTDVSENSIYRSPVGSSEKKVIVKNPSSGLEGMSIDWINDKLYWVDRPTKHLIVANLDGSMRKTIFTGIEDPRAVSVHPGRGILFFTSWHLQAYIGRISMDGDNSTFVRIIATIKGDDLAWPNALTIDYFSDRIWWADAHLDYIACSDFDGMNKHVVLKGPKAAHVFSLTLLDDTIYYTDWNHKAVLSANKFTGENFKVIRNTTHRPHDLHIFHPLRQLKYENPCENNNGGCSHLCLIGSHKHNKGVKYTCTCPDNFLLGEDQKTCSPNCRKNQHQCGPGGKDDRCIPHYEKCDGKTDCEDGSDEPPSCPERFCGENKFQCKDNQCLLLTTLCDGHNDCTEGEDEELCDSECPDNQFKCKSTGKCIIDSWKCDGDNDCPDGSDENKEMCENQECKDDEFQCNNKRCIPLLWKCDFDDDCGDDSDEVAFLCRNRNCTAGWKKCPGHANYRCIPEFLYCDGKDDCRDGSDELDENCVPCDEKTHFKCKNRRCIPKTWLCDFENDCGDKSDEKEKICDGQYRDCSESEFKCGNGKCIQSRWKCDNENDCGDNSDEADCGTWVCPADTFQCKSGHCIKLSDQCNGEKDCLDFSDELDCSPRFNNSYCPEEKFECKNHLCVNQNDRCDGKQDCGDGTDEDPEECKSFVCDEAHRFKCINNKCIPRYNVCDGIDQCGDGSDENNITRCESTRRFCPFMFTCSNGNCISKSKICDLHDDCGDLSDERGCHETGKCMDHENNKGGCHHDCTNLRSGGYICLCDKGFASDPHHPKKCLDINECSLTTMNNCSQICTNLNPGYACSCTDGYELVSRESGECRAKEGNSVLFFATGEEIHAEVTRGHGRLFTAVKNETAIKGIDYDPENMMIYWIDSDQHTIKRSFIPLGKTDSNNLQTFDVEIGHAQLIHRVHDAKPTSIAFDWVTSMLYWTEIDISGNYKGYISISKEDGRYKKRIVTSNLEEPSAIVLDPSRGKMYWADAGNKPKIETAWMDGSHRRTIVDTRIIRPIALAIDYTMRHSIYWADEKKGTIEVMDHDGKNRQIIIRGIENPFALDVYENNLYWVAGYAVYRQDKFGRGVSVAVSTNLNSPKALKMYHKYRYNSSLENPCNEYSCSHLCVLLPGRQSTCKCPLPGVPDSTACNAAFEAPKSLPLRCQCKNGGICRENGSCDCLDSFDGAYCDSLVHSRVSKAPLSSKASIYVPVFLIVIVIITAIALYIYWRRNRGLPKTFNSGIANSVSFRHGSNVEFEGPSFANNGNIETNEYNLNNVADAPKTNNSSSKRDFSNPMYEAMGSIESQAEAVAVAGNIPTVDLKTSSGGTYIEPPSDVLAPISSSSIVVDDTKLRSAASPDNSENPVRHKELDPSLSDTGKDTQRLVEQGASEC</sequence>
<feature type="disulfide bond" evidence="21">
    <location>
        <begin position="2923"/>
        <end position="2941"/>
    </location>
</feature>
<evidence type="ECO:0000256" key="20">
    <source>
        <dbReference type="PROSITE-ProRule" id="PRU00076"/>
    </source>
</evidence>
<feature type="domain" description="Fibronectin type-II" evidence="28">
    <location>
        <begin position="33"/>
        <end position="88"/>
    </location>
</feature>
<evidence type="ECO:0000256" key="22">
    <source>
        <dbReference type="PROSITE-ProRule" id="PRU00461"/>
    </source>
</evidence>
<dbReference type="PROSITE" id="PS50026">
    <property type="entry name" value="EGF_3"/>
    <property type="match status" value="2"/>
</dbReference>
<feature type="disulfide bond" evidence="21">
    <location>
        <begin position="3766"/>
        <end position="3781"/>
    </location>
</feature>
<dbReference type="Gene3D" id="2.120.10.30">
    <property type="entry name" value="TolB, C-terminal domain"/>
    <property type="match status" value="8"/>
</dbReference>
<keyword evidence="6" id="KW-0254">Endocytosis</keyword>
<keyword evidence="13 25" id="KW-0472">Membrane</keyword>
<feature type="disulfide bond" evidence="21">
    <location>
        <begin position="2935"/>
        <end position="2950"/>
    </location>
</feature>
<feature type="chain" id="PRO_5005487363" description="Low-density lipoprotein receptor-related protein 2" evidence="26">
    <location>
        <begin position="21"/>
        <end position="4808"/>
    </location>
</feature>
<dbReference type="FunFam" id="4.10.400.10:FF:000121">
    <property type="entry name" value="low-density lipoprotein receptor-related protein 2"/>
    <property type="match status" value="1"/>
</dbReference>
<feature type="region of interest" description="Disordered" evidence="24">
    <location>
        <begin position="88"/>
        <end position="115"/>
    </location>
</feature>
<dbReference type="GO" id="GO:0006897">
    <property type="term" value="P:endocytosis"/>
    <property type="evidence" value="ECO:0007669"/>
    <property type="project" value="UniProtKB-KW"/>
</dbReference>
<feature type="disulfide bond" evidence="21">
    <location>
        <begin position="3087"/>
        <end position="3099"/>
    </location>
</feature>
<feature type="disulfide bond" evidence="21">
    <location>
        <begin position="3754"/>
        <end position="3772"/>
    </location>
</feature>
<keyword evidence="3" id="KW-1003">Cell membrane</keyword>
<name>A0A0K2T3A7_LEPSM</name>
<keyword evidence="8 26" id="KW-0732">Signal</keyword>
<feature type="repeat" description="LDL-receptor class B" evidence="22">
    <location>
        <begin position="4443"/>
        <end position="4484"/>
    </location>
</feature>
<evidence type="ECO:0000256" key="23">
    <source>
        <dbReference type="PROSITE-ProRule" id="PRU00479"/>
    </source>
</evidence>
<dbReference type="InterPro" id="IPR056588">
    <property type="entry name" value="EGF_LRP2"/>
</dbReference>
<evidence type="ECO:0000256" key="9">
    <source>
        <dbReference type="ARBA" id="ARBA00022737"/>
    </source>
</evidence>
<feature type="disulfide bond" evidence="21">
    <location>
        <begin position="228"/>
        <end position="243"/>
    </location>
</feature>